<sequence length="488" mass="54206">MDTKDQAEALIGSKLFWTIIIAVFFGNFMAVLSTTTINVALPVFMADFHAELNTVQWMMSGFMLATGIIAPIIGFMGDKLSYKRLYVYALLGFTATSALCTLAWNMQSLIVFRILQGLFSGIIMPTTMTIIYQVIRKEKQALAIGLWSVSAMLAPAFGPTLGGWLTEYFGWKSLFIMNLPVGIIAVTMAQRFIPYYRLSRGIKLDVLGFIAVILGTSSLLFTFSEGHNWGWFSWKTICLLLVGIIILTYFIKRTLHVSNPLLNLHVLKVPRFTYSLIINCVITISLYAGTFLVPIYMQKIQHSSTLHTGLIMLPGSLLLALFSFIVGKYYDKVGPFRFILIGIVIMGFATWELSRMGLLTGMFFITMWLAIRYIGIAFCNMPVTNAGMTAIPSSFSGHASSVTNWIRQGTAALSVSIFSSILTARTLTHMKDGNAQAPQAADLALSKSIQEVFIIGIVLVIVAIPFTFMLRREHKPVSEAFLEPLMTK</sequence>
<evidence type="ECO:0000256" key="7">
    <source>
        <dbReference type="ARBA" id="ARBA00023136"/>
    </source>
</evidence>
<dbReference type="CDD" id="cd17503">
    <property type="entry name" value="MFS_LmrB_MDR_like"/>
    <property type="match status" value="1"/>
</dbReference>
<dbReference type="PROSITE" id="PS50850">
    <property type="entry name" value="MFS"/>
    <property type="match status" value="1"/>
</dbReference>
<dbReference type="Gene3D" id="1.20.1250.20">
    <property type="entry name" value="MFS general substrate transporter like domains"/>
    <property type="match status" value="1"/>
</dbReference>
<dbReference type="SUPFAM" id="SSF103473">
    <property type="entry name" value="MFS general substrate transporter"/>
    <property type="match status" value="1"/>
</dbReference>
<dbReference type="RefSeq" id="WP_256555555.1">
    <property type="nucleotide sequence ID" value="NZ_JANHOF010000014.1"/>
</dbReference>
<dbReference type="InterPro" id="IPR036259">
    <property type="entry name" value="MFS_trans_sf"/>
</dbReference>
<dbReference type="InterPro" id="IPR011701">
    <property type="entry name" value="MFS"/>
</dbReference>
<evidence type="ECO:0000256" key="3">
    <source>
        <dbReference type="ARBA" id="ARBA00022448"/>
    </source>
</evidence>
<dbReference type="InterPro" id="IPR004638">
    <property type="entry name" value="EmrB-like"/>
</dbReference>
<feature type="transmembrane region" description="Helical" evidence="8">
    <location>
        <begin position="357"/>
        <end position="379"/>
    </location>
</feature>
<feature type="transmembrane region" description="Helical" evidence="8">
    <location>
        <begin position="229"/>
        <end position="251"/>
    </location>
</feature>
<keyword evidence="3" id="KW-0813">Transport</keyword>
<feature type="transmembrane region" description="Helical" evidence="8">
    <location>
        <begin position="452"/>
        <end position="470"/>
    </location>
</feature>
<feature type="transmembrane region" description="Helical" evidence="8">
    <location>
        <begin position="171"/>
        <end position="192"/>
    </location>
</feature>
<evidence type="ECO:0000256" key="8">
    <source>
        <dbReference type="SAM" id="Phobius"/>
    </source>
</evidence>
<feature type="transmembrane region" description="Helical" evidence="8">
    <location>
        <begin position="144"/>
        <end position="165"/>
    </location>
</feature>
<feature type="transmembrane region" description="Helical" evidence="8">
    <location>
        <begin position="309"/>
        <end position="327"/>
    </location>
</feature>
<dbReference type="Proteomes" id="UP001589818">
    <property type="component" value="Unassembled WGS sequence"/>
</dbReference>
<gene>
    <name evidence="10" type="ORF">ACFFJ8_19040</name>
</gene>
<name>A0ABV6JCE3_9BACL</name>
<dbReference type="EMBL" id="JBHLVF010000033">
    <property type="protein sequence ID" value="MFC0393461.1"/>
    <property type="molecule type" value="Genomic_DNA"/>
</dbReference>
<evidence type="ECO:0000256" key="2">
    <source>
        <dbReference type="ARBA" id="ARBA00008537"/>
    </source>
</evidence>
<evidence type="ECO:0000256" key="1">
    <source>
        <dbReference type="ARBA" id="ARBA00004651"/>
    </source>
</evidence>
<dbReference type="PRINTS" id="PR01036">
    <property type="entry name" value="TCRTETB"/>
</dbReference>
<dbReference type="PANTHER" id="PTHR42718:SF9">
    <property type="entry name" value="MAJOR FACILITATOR SUPERFAMILY MULTIDRUG TRANSPORTER MFSC"/>
    <property type="match status" value="1"/>
</dbReference>
<accession>A0ABV6JCE3</accession>
<keyword evidence="11" id="KW-1185">Reference proteome</keyword>
<evidence type="ECO:0000313" key="11">
    <source>
        <dbReference type="Proteomes" id="UP001589818"/>
    </source>
</evidence>
<organism evidence="10 11">
    <name type="scientific">Paenibacillus mendelii</name>
    <dbReference type="NCBI Taxonomy" id="206163"/>
    <lineage>
        <taxon>Bacteria</taxon>
        <taxon>Bacillati</taxon>
        <taxon>Bacillota</taxon>
        <taxon>Bacilli</taxon>
        <taxon>Bacillales</taxon>
        <taxon>Paenibacillaceae</taxon>
        <taxon>Paenibacillus</taxon>
    </lineage>
</organism>
<dbReference type="Pfam" id="PF07690">
    <property type="entry name" value="MFS_1"/>
    <property type="match status" value="1"/>
</dbReference>
<evidence type="ECO:0000256" key="6">
    <source>
        <dbReference type="ARBA" id="ARBA00022989"/>
    </source>
</evidence>
<keyword evidence="5 8" id="KW-0812">Transmembrane</keyword>
<feature type="domain" description="Major facilitator superfamily (MFS) profile" evidence="9">
    <location>
        <begin position="19"/>
        <end position="475"/>
    </location>
</feature>
<dbReference type="Gene3D" id="1.20.1720.10">
    <property type="entry name" value="Multidrug resistance protein D"/>
    <property type="match status" value="1"/>
</dbReference>
<feature type="transmembrane region" description="Helical" evidence="8">
    <location>
        <begin position="204"/>
        <end position="223"/>
    </location>
</feature>
<proteinExistence type="inferred from homology"/>
<comment type="subcellular location">
    <subcellularLocation>
        <location evidence="1">Cell membrane</location>
        <topology evidence="1">Multi-pass membrane protein</topology>
    </subcellularLocation>
</comment>
<feature type="transmembrane region" description="Helical" evidence="8">
    <location>
        <begin position="334"/>
        <end position="351"/>
    </location>
</feature>
<protein>
    <submittedName>
        <fullName evidence="10">MDR family MFS transporter</fullName>
    </submittedName>
</protein>
<dbReference type="NCBIfam" id="TIGR00711">
    <property type="entry name" value="efflux_EmrB"/>
    <property type="match status" value="1"/>
</dbReference>
<keyword evidence="6 8" id="KW-1133">Transmembrane helix</keyword>
<feature type="transmembrane region" description="Helical" evidence="8">
    <location>
        <begin position="85"/>
        <end position="104"/>
    </location>
</feature>
<evidence type="ECO:0000313" key="10">
    <source>
        <dbReference type="EMBL" id="MFC0393461.1"/>
    </source>
</evidence>
<evidence type="ECO:0000256" key="4">
    <source>
        <dbReference type="ARBA" id="ARBA00022475"/>
    </source>
</evidence>
<dbReference type="InterPro" id="IPR020846">
    <property type="entry name" value="MFS_dom"/>
</dbReference>
<feature type="transmembrane region" description="Helical" evidence="8">
    <location>
        <begin position="15"/>
        <end position="37"/>
    </location>
</feature>
<comment type="similarity">
    <text evidence="2">Belongs to the major facilitator superfamily. EmrB family.</text>
</comment>
<evidence type="ECO:0000259" key="9">
    <source>
        <dbReference type="PROSITE" id="PS50850"/>
    </source>
</evidence>
<feature type="transmembrane region" description="Helical" evidence="8">
    <location>
        <begin position="110"/>
        <end position="132"/>
    </location>
</feature>
<feature type="transmembrane region" description="Helical" evidence="8">
    <location>
        <begin position="57"/>
        <end position="76"/>
    </location>
</feature>
<comment type="caution">
    <text evidence="10">The sequence shown here is derived from an EMBL/GenBank/DDBJ whole genome shotgun (WGS) entry which is preliminary data.</text>
</comment>
<reference evidence="10 11" key="1">
    <citation type="submission" date="2024-09" db="EMBL/GenBank/DDBJ databases">
        <authorList>
            <person name="Sun Q."/>
            <person name="Mori K."/>
        </authorList>
    </citation>
    <scope>NUCLEOTIDE SEQUENCE [LARGE SCALE GENOMIC DNA]</scope>
    <source>
        <strain evidence="10 11">CCM 4839</strain>
    </source>
</reference>
<keyword evidence="7 8" id="KW-0472">Membrane</keyword>
<feature type="transmembrane region" description="Helical" evidence="8">
    <location>
        <begin position="272"/>
        <end position="297"/>
    </location>
</feature>
<evidence type="ECO:0000256" key="5">
    <source>
        <dbReference type="ARBA" id="ARBA00022692"/>
    </source>
</evidence>
<keyword evidence="4" id="KW-1003">Cell membrane</keyword>
<dbReference type="PANTHER" id="PTHR42718">
    <property type="entry name" value="MAJOR FACILITATOR SUPERFAMILY MULTIDRUG TRANSPORTER MFSC"/>
    <property type="match status" value="1"/>
</dbReference>